<dbReference type="PANTHER" id="PTHR42978:SF6">
    <property type="entry name" value="QUORUM-QUENCHING LACTONASE YTNP-RELATED"/>
    <property type="match status" value="1"/>
</dbReference>
<protein>
    <submittedName>
        <fullName evidence="7">MBL fold metallo-hydrolase</fullName>
    </submittedName>
</protein>
<dbReference type="InterPro" id="IPR051013">
    <property type="entry name" value="MBL_superfamily_lactonases"/>
</dbReference>
<keyword evidence="8" id="KW-1185">Reference proteome</keyword>
<dbReference type="SMART" id="SM00849">
    <property type="entry name" value="Lactamase_B"/>
    <property type="match status" value="1"/>
</dbReference>
<reference evidence="7 8" key="1">
    <citation type="submission" date="2024-09" db="EMBL/GenBank/DDBJ databases">
        <authorList>
            <person name="Sun Q."/>
            <person name="Mori K."/>
        </authorList>
    </citation>
    <scope>NUCLEOTIDE SEQUENCE [LARGE SCALE GENOMIC DNA]</scope>
    <source>
        <strain evidence="7 8">CCM 8545</strain>
    </source>
</reference>
<keyword evidence="2" id="KW-0479">Metal-binding</keyword>
<comment type="caution">
    <text evidence="7">The sequence shown here is derived from an EMBL/GenBank/DDBJ whole genome shotgun (WGS) entry which is preliminary data.</text>
</comment>
<evidence type="ECO:0000259" key="6">
    <source>
        <dbReference type="SMART" id="SM00849"/>
    </source>
</evidence>
<dbReference type="InterPro" id="IPR036866">
    <property type="entry name" value="RibonucZ/Hydroxyglut_hydro"/>
</dbReference>
<dbReference type="CDD" id="cd07720">
    <property type="entry name" value="OPHC2-like_MBL-fold"/>
    <property type="match status" value="1"/>
</dbReference>
<evidence type="ECO:0000256" key="3">
    <source>
        <dbReference type="ARBA" id="ARBA00022801"/>
    </source>
</evidence>
<dbReference type="Proteomes" id="UP001589758">
    <property type="component" value="Unassembled WGS sequence"/>
</dbReference>
<proteinExistence type="inferred from homology"/>
<evidence type="ECO:0000313" key="8">
    <source>
        <dbReference type="Proteomes" id="UP001589758"/>
    </source>
</evidence>
<name>A0ABV6CF03_9GAMM</name>
<feature type="signal peptide" evidence="5">
    <location>
        <begin position="1"/>
        <end position="20"/>
    </location>
</feature>
<feature type="domain" description="Metallo-beta-lactamase" evidence="6">
    <location>
        <begin position="78"/>
        <end position="281"/>
    </location>
</feature>
<feature type="chain" id="PRO_5046830312" evidence="5">
    <location>
        <begin position="21"/>
        <end position="303"/>
    </location>
</feature>
<organism evidence="7 8">
    <name type="scientific">Thorsellia kenyensis</name>
    <dbReference type="NCBI Taxonomy" id="1549888"/>
    <lineage>
        <taxon>Bacteria</taxon>
        <taxon>Pseudomonadati</taxon>
        <taxon>Pseudomonadota</taxon>
        <taxon>Gammaproteobacteria</taxon>
        <taxon>Enterobacterales</taxon>
        <taxon>Thorselliaceae</taxon>
        <taxon>Thorsellia</taxon>
    </lineage>
</organism>
<evidence type="ECO:0000256" key="5">
    <source>
        <dbReference type="SAM" id="SignalP"/>
    </source>
</evidence>
<keyword evidence="5" id="KW-0732">Signal</keyword>
<evidence type="ECO:0000313" key="7">
    <source>
        <dbReference type="EMBL" id="MFC0179833.1"/>
    </source>
</evidence>
<dbReference type="Gene3D" id="3.60.15.10">
    <property type="entry name" value="Ribonuclease Z/Hydroxyacylglutathione hydrolase-like"/>
    <property type="match status" value="1"/>
</dbReference>
<dbReference type="SUPFAM" id="SSF56281">
    <property type="entry name" value="Metallo-hydrolase/oxidoreductase"/>
    <property type="match status" value="1"/>
</dbReference>
<keyword evidence="3" id="KW-0378">Hydrolase</keyword>
<dbReference type="RefSeq" id="WP_385876938.1">
    <property type="nucleotide sequence ID" value="NZ_JBHLXE010000076.1"/>
</dbReference>
<dbReference type="PANTHER" id="PTHR42978">
    <property type="entry name" value="QUORUM-QUENCHING LACTONASE YTNP-RELATED-RELATED"/>
    <property type="match status" value="1"/>
</dbReference>
<comment type="similarity">
    <text evidence="1">Belongs to the metallo-beta-lactamase superfamily.</text>
</comment>
<dbReference type="InterPro" id="IPR001279">
    <property type="entry name" value="Metallo-B-lactamas"/>
</dbReference>
<evidence type="ECO:0000256" key="2">
    <source>
        <dbReference type="ARBA" id="ARBA00022723"/>
    </source>
</evidence>
<keyword evidence="4" id="KW-0862">Zinc</keyword>
<dbReference type="EMBL" id="JBHLXE010000076">
    <property type="protein sequence ID" value="MFC0179833.1"/>
    <property type="molecule type" value="Genomic_DNA"/>
</dbReference>
<accession>A0ABV6CF03</accession>
<gene>
    <name evidence="7" type="ORF">ACFFIT_06995</name>
</gene>
<sequence>MFNKSTLSLLSLIICSHAFASSLEPYSKIEINNKNTLYTINDANIDLAASLFQNVPQSITDSLLKAHSGDSEPSFRTPINTFLIAKDGQNYLIDAGGGECLGQDGNKTRKVLEQLNIAPNKINGVLLTHAHTDHICGLATYNKEKDKWEPSYPNATLFINELEYQHWVVQENDKQVKAILNAYSNLGTDKIVKFKAGDKLVDTFEVFDAKGHTVGHSAFLWQPEDQEAWIFFGDIIHNTDNQFANPEITISFDSNPTDAIKSRNYFLEQAFINKWNIAGAHINSPGIGKVDFSDKTYKWLPHK</sequence>
<evidence type="ECO:0000256" key="4">
    <source>
        <dbReference type="ARBA" id="ARBA00022833"/>
    </source>
</evidence>
<evidence type="ECO:0000256" key="1">
    <source>
        <dbReference type="ARBA" id="ARBA00007749"/>
    </source>
</evidence>
<dbReference type="Pfam" id="PF00753">
    <property type="entry name" value="Lactamase_B"/>
    <property type="match status" value="1"/>
</dbReference>